<dbReference type="AlphaFoldDB" id="A0A2P4ULL1"/>
<keyword evidence="3" id="KW-1185">Reference proteome</keyword>
<dbReference type="EMBL" id="MTBP01000001">
    <property type="protein sequence ID" value="POM25934.1"/>
    <property type="molecule type" value="Genomic_DNA"/>
</dbReference>
<organism evidence="2 3">
    <name type="scientific">Actinomadura rubteroloni</name>
    <dbReference type="NCBI Taxonomy" id="1926885"/>
    <lineage>
        <taxon>Bacteria</taxon>
        <taxon>Bacillati</taxon>
        <taxon>Actinomycetota</taxon>
        <taxon>Actinomycetes</taxon>
        <taxon>Streptosporangiales</taxon>
        <taxon>Thermomonosporaceae</taxon>
        <taxon>Actinomadura</taxon>
    </lineage>
</organism>
<evidence type="ECO:0008006" key="4">
    <source>
        <dbReference type="Google" id="ProtNLM"/>
    </source>
</evidence>
<dbReference type="InterPro" id="IPR001646">
    <property type="entry name" value="5peptide_repeat"/>
</dbReference>
<dbReference type="Gene3D" id="2.160.20.80">
    <property type="entry name" value="E3 ubiquitin-protein ligase SopA"/>
    <property type="match status" value="1"/>
</dbReference>
<protein>
    <recommendedName>
        <fullName evidence="4">Pentapeptide repeat-containing protein</fullName>
    </recommendedName>
</protein>
<evidence type="ECO:0000256" key="1">
    <source>
        <dbReference type="SAM" id="MobiDB-lite"/>
    </source>
</evidence>
<feature type="region of interest" description="Disordered" evidence="1">
    <location>
        <begin position="449"/>
        <end position="469"/>
    </location>
</feature>
<evidence type="ECO:0000313" key="3">
    <source>
        <dbReference type="Proteomes" id="UP000242367"/>
    </source>
</evidence>
<reference evidence="2 3" key="1">
    <citation type="journal article" date="2017" name="Chemistry">
        <title>Isolation, Biosynthesis and Chemical Modifications of Rubterolones A-F: Rare Tropolone Alkaloids from Actinomadura sp. 5-2.</title>
        <authorList>
            <person name="Guo H."/>
            <person name="Benndorf R."/>
            <person name="Leichnitz D."/>
            <person name="Klassen J.L."/>
            <person name="Vollmers J."/>
            <person name="Gorls H."/>
            <person name="Steinacker M."/>
            <person name="Weigel C."/>
            <person name="Dahse H.M."/>
            <person name="Kaster A.K."/>
            <person name="de Beer Z.W."/>
            <person name="Poulsen M."/>
            <person name="Beemelmanns C."/>
        </authorList>
    </citation>
    <scope>NUCLEOTIDE SEQUENCE [LARGE SCALE GENOMIC DNA]</scope>
    <source>
        <strain evidence="2 3">5-2</strain>
    </source>
</reference>
<dbReference type="Pfam" id="PF13576">
    <property type="entry name" value="Pentapeptide_3"/>
    <property type="match status" value="2"/>
</dbReference>
<feature type="compositionally biased region" description="Low complexity" evidence="1">
    <location>
        <begin position="457"/>
        <end position="469"/>
    </location>
</feature>
<sequence length="469" mass="49989">MNASVSTLDWPRCRVAGCAGRSAAPSGTCVAHLRADRFDRFRAALRPGSDLDLRGVTVPAPALEALLAALRGPDGRPHLGRARLDRAVLPAGTSFADACFEGDASFDGTAFTGPASFYGARFLGHVSFHGARFSGNVTFHTARFHRHASFEEAVFGGDALFGETRWYADAGLDHAAFTGAAEFDRARFDRDLALRGARITGPASFRRMRVGRNARFDRARFRRGARLGPLSVMGALQLDGLTAHEGLHVTAAVPLLSARGACVRGRGEFRVRSAALDLTGTSFAGTLDVREAARPFAGLDEPPAAPVRLLSLRDTRAPRIALADVDLSRCGLLGVSGELSLTGRCNFPVLRPRLAPWRASAVLADDPGPRPDPALADLYARLAAATSGRTSRDLRYRALQARRRGASGGWHRAGLAALWLTCGYGHRTGRAVLWLAMFAALALTGAARHGTPARTHPAPSRAVPSPARR</sequence>
<evidence type="ECO:0000313" key="2">
    <source>
        <dbReference type="EMBL" id="POM25934.1"/>
    </source>
</evidence>
<proteinExistence type="predicted"/>
<comment type="caution">
    <text evidence="2">The sequence shown here is derived from an EMBL/GenBank/DDBJ whole genome shotgun (WGS) entry which is preliminary data.</text>
</comment>
<accession>A0A2P4ULL1</accession>
<dbReference type="Proteomes" id="UP000242367">
    <property type="component" value="Unassembled WGS sequence"/>
</dbReference>
<name>A0A2P4ULL1_9ACTN</name>
<gene>
    <name evidence="2" type="ORF">BTM25_03180</name>
</gene>